<evidence type="ECO:0000256" key="1">
    <source>
        <dbReference type="ARBA" id="ARBA00023015"/>
    </source>
</evidence>
<keyword evidence="1" id="KW-0805">Transcription regulation</keyword>
<name>A0A3N2C2K8_9MICO</name>
<dbReference type="InterPro" id="IPR000843">
    <property type="entry name" value="HTH_LacI"/>
</dbReference>
<dbReference type="SUPFAM" id="SSF53822">
    <property type="entry name" value="Periplasmic binding protein-like I"/>
    <property type="match status" value="1"/>
</dbReference>
<evidence type="ECO:0000256" key="2">
    <source>
        <dbReference type="ARBA" id="ARBA00023125"/>
    </source>
</evidence>
<dbReference type="GO" id="GO:0000976">
    <property type="term" value="F:transcription cis-regulatory region binding"/>
    <property type="evidence" value="ECO:0007669"/>
    <property type="project" value="TreeGrafter"/>
</dbReference>
<dbReference type="EMBL" id="RKHL01000001">
    <property type="protein sequence ID" value="ROR81745.1"/>
    <property type="molecule type" value="Genomic_DNA"/>
</dbReference>
<protein>
    <submittedName>
        <fullName evidence="5">LacI family transcriptional regulator</fullName>
    </submittedName>
</protein>
<dbReference type="Proteomes" id="UP000266915">
    <property type="component" value="Unassembled WGS sequence"/>
</dbReference>
<comment type="caution">
    <text evidence="5">The sequence shown here is derived from an EMBL/GenBank/DDBJ whole genome shotgun (WGS) entry which is preliminary data.</text>
</comment>
<evidence type="ECO:0000313" key="6">
    <source>
        <dbReference type="Proteomes" id="UP000266915"/>
    </source>
</evidence>
<evidence type="ECO:0000259" key="4">
    <source>
        <dbReference type="PROSITE" id="PS50932"/>
    </source>
</evidence>
<dbReference type="InterPro" id="IPR010982">
    <property type="entry name" value="Lambda_DNA-bd_dom_sf"/>
</dbReference>
<keyword evidence="6" id="KW-1185">Reference proteome</keyword>
<dbReference type="AlphaFoldDB" id="A0A3N2C2K8"/>
<sequence length="336" mass="36577">MTTTPEQDDSSVTLADVAARSGCSVSLVSRVLAGKRHASPDTRDRILAAAHDLGYDRAAQRRGRPRSVPRLLDLAMSQWDDPWANTVVTSVRRAAAAANYDLVLTPESESMVDDWPSRARARGSAGVVVCLIRPNVSQLDILASANIPVALLDPRAEPARSLPSVGSTDWQGGFDAGRHLARRGTRRFLIITGRPKYRFGRAREAGFRAAVERHADGATVEEISSPWSSESAFVSVRKLLRQGGLPIGVFSCNDEMAYGVYRAAEELQLRIPDDIRVVGFDDLPQSRLMPPPMTTVRQPMRAMAARAVQLVLEAEPGTDPGDRAEFPTELIVRASS</sequence>
<dbReference type="Gene3D" id="1.10.260.40">
    <property type="entry name" value="lambda repressor-like DNA-binding domains"/>
    <property type="match status" value="1"/>
</dbReference>
<dbReference type="InterPro" id="IPR028082">
    <property type="entry name" value="Peripla_BP_I"/>
</dbReference>
<evidence type="ECO:0000313" key="5">
    <source>
        <dbReference type="EMBL" id="ROR81745.1"/>
    </source>
</evidence>
<evidence type="ECO:0000256" key="3">
    <source>
        <dbReference type="ARBA" id="ARBA00023163"/>
    </source>
</evidence>
<dbReference type="GO" id="GO:0003700">
    <property type="term" value="F:DNA-binding transcription factor activity"/>
    <property type="evidence" value="ECO:0007669"/>
    <property type="project" value="TreeGrafter"/>
</dbReference>
<dbReference type="CDD" id="cd06296">
    <property type="entry name" value="PBP1_CatR-like"/>
    <property type="match status" value="1"/>
</dbReference>
<dbReference type="Pfam" id="PF13377">
    <property type="entry name" value="Peripla_BP_3"/>
    <property type="match status" value="1"/>
</dbReference>
<dbReference type="CDD" id="cd01392">
    <property type="entry name" value="HTH_LacI"/>
    <property type="match status" value="1"/>
</dbReference>
<dbReference type="SUPFAM" id="SSF47413">
    <property type="entry name" value="lambda repressor-like DNA-binding domains"/>
    <property type="match status" value="1"/>
</dbReference>
<proteinExistence type="predicted"/>
<dbReference type="PANTHER" id="PTHR30146">
    <property type="entry name" value="LACI-RELATED TRANSCRIPTIONAL REPRESSOR"/>
    <property type="match status" value="1"/>
</dbReference>
<dbReference type="PROSITE" id="PS50932">
    <property type="entry name" value="HTH_LACI_2"/>
    <property type="match status" value="1"/>
</dbReference>
<accession>A0A3N2C2K8</accession>
<organism evidence="5 6">
    <name type="scientific">Plantibacter flavus</name>
    <dbReference type="NCBI Taxonomy" id="150123"/>
    <lineage>
        <taxon>Bacteria</taxon>
        <taxon>Bacillati</taxon>
        <taxon>Actinomycetota</taxon>
        <taxon>Actinomycetes</taxon>
        <taxon>Micrococcales</taxon>
        <taxon>Microbacteriaceae</taxon>
        <taxon>Plantibacter</taxon>
    </lineage>
</organism>
<dbReference type="SMART" id="SM00354">
    <property type="entry name" value="HTH_LACI"/>
    <property type="match status" value="1"/>
</dbReference>
<keyword evidence="3" id="KW-0804">Transcription</keyword>
<dbReference type="InterPro" id="IPR046335">
    <property type="entry name" value="LacI/GalR-like_sensor"/>
</dbReference>
<feature type="domain" description="HTH lacI-type" evidence="4">
    <location>
        <begin position="12"/>
        <end position="66"/>
    </location>
</feature>
<gene>
    <name evidence="5" type="ORF">EDD42_1816</name>
</gene>
<keyword evidence="2" id="KW-0238">DNA-binding</keyword>
<dbReference type="PANTHER" id="PTHR30146:SF153">
    <property type="entry name" value="LACTOSE OPERON REPRESSOR"/>
    <property type="match status" value="1"/>
</dbReference>
<reference evidence="5 6" key="1">
    <citation type="submission" date="2018-11" db="EMBL/GenBank/DDBJ databases">
        <title>Sequencing the genomes of 1000 actinobacteria strains.</title>
        <authorList>
            <person name="Klenk H.-P."/>
        </authorList>
    </citation>
    <scope>NUCLEOTIDE SEQUENCE [LARGE SCALE GENOMIC DNA]</scope>
    <source>
        <strain evidence="5 6">DSM 14012</strain>
    </source>
</reference>
<dbReference type="RefSeq" id="WP_085510812.1">
    <property type="nucleotide sequence ID" value="NZ_FXAP01000001.1"/>
</dbReference>
<dbReference type="Pfam" id="PF00356">
    <property type="entry name" value="LacI"/>
    <property type="match status" value="1"/>
</dbReference>
<dbReference type="Gene3D" id="3.40.50.2300">
    <property type="match status" value="2"/>
</dbReference>